<comment type="caution">
    <text evidence="2">The sequence shown here is derived from an EMBL/GenBank/DDBJ whole genome shotgun (WGS) entry which is preliminary data.</text>
</comment>
<accession>A0ABN9VSW9</accession>
<evidence type="ECO:0000313" key="2">
    <source>
        <dbReference type="EMBL" id="CAK0876158.1"/>
    </source>
</evidence>
<reference evidence="2" key="1">
    <citation type="submission" date="2023-10" db="EMBL/GenBank/DDBJ databases">
        <authorList>
            <person name="Chen Y."/>
            <person name="Shah S."/>
            <person name="Dougan E. K."/>
            <person name="Thang M."/>
            <person name="Chan C."/>
        </authorList>
    </citation>
    <scope>NUCLEOTIDE SEQUENCE [LARGE SCALE GENOMIC DNA]</scope>
</reference>
<evidence type="ECO:0000256" key="1">
    <source>
        <dbReference type="SAM" id="MobiDB-lite"/>
    </source>
</evidence>
<protein>
    <submittedName>
        <fullName evidence="2">Uncharacterized protein</fullName>
    </submittedName>
</protein>
<organism evidence="2 3">
    <name type="scientific">Prorocentrum cordatum</name>
    <dbReference type="NCBI Taxonomy" id="2364126"/>
    <lineage>
        <taxon>Eukaryota</taxon>
        <taxon>Sar</taxon>
        <taxon>Alveolata</taxon>
        <taxon>Dinophyceae</taxon>
        <taxon>Prorocentrales</taxon>
        <taxon>Prorocentraceae</taxon>
        <taxon>Prorocentrum</taxon>
    </lineage>
</organism>
<keyword evidence="3" id="KW-1185">Reference proteome</keyword>
<dbReference type="Proteomes" id="UP001189429">
    <property type="component" value="Unassembled WGS sequence"/>
</dbReference>
<feature type="region of interest" description="Disordered" evidence="1">
    <location>
        <begin position="1"/>
        <end position="28"/>
    </location>
</feature>
<gene>
    <name evidence="2" type="ORF">PCOR1329_LOCUS60626</name>
</gene>
<feature type="compositionally biased region" description="Polar residues" evidence="1">
    <location>
        <begin position="1"/>
        <end position="27"/>
    </location>
</feature>
<sequence>MSANSPAFSLNISSKDSRNSGCSSLESSKGMFRTTWSHCASGCGPALPTGTLLQAVMPSRKRAVAFRRDDVRANSNGQLRDLHWQLLSEGLGFAVAELAELAWPRGSRVSPNTESPQR</sequence>
<proteinExistence type="predicted"/>
<name>A0ABN9VSW9_9DINO</name>
<dbReference type="EMBL" id="CAUYUJ010017601">
    <property type="protein sequence ID" value="CAK0876158.1"/>
    <property type="molecule type" value="Genomic_DNA"/>
</dbReference>
<evidence type="ECO:0000313" key="3">
    <source>
        <dbReference type="Proteomes" id="UP001189429"/>
    </source>
</evidence>